<dbReference type="InterPro" id="IPR000673">
    <property type="entry name" value="Sig_transdc_resp-reg_Me-estase"/>
</dbReference>
<dbReference type="AlphaFoldDB" id="A0A926ZJI2"/>
<comment type="similarity">
    <text evidence="5">Belongs to the CheB family.</text>
</comment>
<dbReference type="PANTHER" id="PTHR42872:SF6">
    <property type="entry name" value="PROTEIN-GLUTAMATE METHYLESTERASE_PROTEIN-GLUTAMINE GLUTAMINASE"/>
    <property type="match status" value="1"/>
</dbReference>
<feature type="active site" evidence="5 6">
    <location>
        <position position="302"/>
    </location>
</feature>
<name>A0A926ZJI2_9CYAN</name>
<sequence length="362" mass="39013">MRKIRLLIVDDSVMVRRRVSEVLSNDPALEVAGVAANGQIALAKIAQVNPDLVILDVEMPEMDGLETLAAIRKTYPNLPTIMFSAFTERGATATLEALSLGAKDYVTKPFQMGSIEAANQHLRQELIPKIKVFCGESIETTTLNSDRDLKTSSINQQLTYRKRAIRNPKPIEAIAIGVSTGGPNALAAILPQFRADFPVPILIVQHIPPMFSQRLATRLNARCQIPVIEGFDGAKLEPGTAYIAPGDFHMSVDRLGSIVQLRIHQSPPENSCRPAVDVLFRSVAQTYGAGALAVVLTGMGHDGLRGCEGIRSAGGQIFVQDKASSVVWGMPGFVAKAGLADKMLPLDQIAAEILRSVANCIQ</sequence>
<comment type="domain">
    <text evidence="5">Contains a C-terminal catalytic domain, and an N-terminal region which modulates catalytic activity.</text>
</comment>
<organism evidence="10 11">
    <name type="scientific">Aerosakkonema funiforme FACHB-1375</name>
    <dbReference type="NCBI Taxonomy" id="2949571"/>
    <lineage>
        <taxon>Bacteria</taxon>
        <taxon>Bacillati</taxon>
        <taxon>Cyanobacteriota</taxon>
        <taxon>Cyanophyceae</taxon>
        <taxon>Oscillatoriophycideae</taxon>
        <taxon>Aerosakkonematales</taxon>
        <taxon>Aerosakkonemataceae</taxon>
        <taxon>Aerosakkonema</taxon>
    </lineage>
</organism>
<dbReference type="InterPro" id="IPR008248">
    <property type="entry name" value="CheB-like"/>
</dbReference>
<dbReference type="PANTHER" id="PTHR42872">
    <property type="entry name" value="PROTEIN-GLUTAMATE METHYLESTERASE/PROTEIN-GLUTAMINE GLUTAMINASE"/>
    <property type="match status" value="1"/>
</dbReference>
<keyword evidence="2 5" id="KW-0145">Chemotaxis</keyword>
<dbReference type="PROSITE" id="PS50122">
    <property type="entry name" value="CHEB"/>
    <property type="match status" value="1"/>
</dbReference>
<keyword evidence="1 5" id="KW-0963">Cytoplasm</keyword>
<dbReference type="Proteomes" id="UP000641646">
    <property type="component" value="Unassembled WGS sequence"/>
</dbReference>
<comment type="PTM">
    <text evidence="5">Phosphorylated by CheA. Phosphorylation of the N-terminal regulatory domain activates the methylesterase activity.</text>
</comment>
<dbReference type="CDD" id="cd16432">
    <property type="entry name" value="CheB_Rec"/>
    <property type="match status" value="1"/>
</dbReference>
<dbReference type="InterPro" id="IPR011006">
    <property type="entry name" value="CheY-like_superfamily"/>
</dbReference>
<dbReference type="SUPFAM" id="SSF52738">
    <property type="entry name" value="Methylesterase CheB, C-terminal domain"/>
    <property type="match status" value="1"/>
</dbReference>
<accession>A0A926ZJI2</accession>
<dbReference type="SUPFAM" id="SSF52172">
    <property type="entry name" value="CheY-like"/>
    <property type="match status" value="1"/>
</dbReference>
<evidence type="ECO:0000313" key="11">
    <source>
        <dbReference type="Proteomes" id="UP000641646"/>
    </source>
</evidence>
<comment type="subcellular location">
    <subcellularLocation>
        <location evidence="5">Cytoplasm</location>
    </subcellularLocation>
</comment>
<evidence type="ECO:0000259" key="8">
    <source>
        <dbReference type="PROSITE" id="PS50110"/>
    </source>
</evidence>
<gene>
    <name evidence="5" type="primary">cheB</name>
    <name evidence="10" type="ORF">H6G03_28905</name>
</gene>
<evidence type="ECO:0000256" key="5">
    <source>
        <dbReference type="HAMAP-Rule" id="MF_00099"/>
    </source>
</evidence>
<dbReference type="EC" id="3.1.1.61" evidence="5"/>
<dbReference type="HAMAP" id="MF_00099">
    <property type="entry name" value="CheB_chemtxs"/>
    <property type="match status" value="1"/>
</dbReference>
<comment type="catalytic activity">
    <reaction evidence="5">
        <text>L-glutaminyl-[protein] + H2O = L-glutamyl-[protein] + NH4(+)</text>
        <dbReference type="Rhea" id="RHEA:16441"/>
        <dbReference type="Rhea" id="RHEA-COMP:10207"/>
        <dbReference type="Rhea" id="RHEA-COMP:10208"/>
        <dbReference type="ChEBI" id="CHEBI:15377"/>
        <dbReference type="ChEBI" id="CHEBI:28938"/>
        <dbReference type="ChEBI" id="CHEBI:29973"/>
        <dbReference type="ChEBI" id="CHEBI:30011"/>
        <dbReference type="EC" id="3.5.1.44"/>
    </reaction>
</comment>
<dbReference type="EMBL" id="JACJPW010000104">
    <property type="protein sequence ID" value="MBD2185045.1"/>
    <property type="molecule type" value="Genomic_DNA"/>
</dbReference>
<dbReference type="InterPro" id="IPR035909">
    <property type="entry name" value="CheB_C"/>
</dbReference>
<dbReference type="PIRSF" id="PIRSF000876">
    <property type="entry name" value="RR_chemtxs_CheB"/>
    <property type="match status" value="1"/>
</dbReference>
<feature type="active site" evidence="5 6">
    <location>
        <position position="179"/>
    </location>
</feature>
<dbReference type="CDD" id="cd17541">
    <property type="entry name" value="REC_CheB-like"/>
    <property type="match status" value="1"/>
</dbReference>
<dbReference type="SMART" id="SM00448">
    <property type="entry name" value="REC"/>
    <property type="match status" value="1"/>
</dbReference>
<evidence type="ECO:0000256" key="4">
    <source>
        <dbReference type="ARBA" id="ARBA00048267"/>
    </source>
</evidence>
<reference evidence="10" key="2">
    <citation type="submission" date="2020-08" db="EMBL/GenBank/DDBJ databases">
        <authorList>
            <person name="Chen M."/>
            <person name="Teng W."/>
            <person name="Zhao L."/>
            <person name="Hu C."/>
            <person name="Zhou Y."/>
            <person name="Han B."/>
            <person name="Song L."/>
            <person name="Shu W."/>
        </authorList>
    </citation>
    <scope>NUCLEOTIDE SEQUENCE</scope>
    <source>
        <strain evidence="10">FACHB-1375</strain>
    </source>
</reference>
<keyword evidence="11" id="KW-1185">Reference proteome</keyword>
<evidence type="ECO:0000256" key="6">
    <source>
        <dbReference type="PROSITE-ProRule" id="PRU00050"/>
    </source>
</evidence>
<comment type="caution">
    <text evidence="10">The sequence shown here is derived from an EMBL/GenBank/DDBJ whole genome shotgun (WGS) entry which is preliminary data.</text>
</comment>
<dbReference type="Gene3D" id="3.40.50.180">
    <property type="entry name" value="Methylesterase CheB, C-terminal domain"/>
    <property type="match status" value="1"/>
</dbReference>
<feature type="active site" evidence="5 6">
    <location>
        <position position="206"/>
    </location>
</feature>
<dbReference type="GO" id="GO:0005737">
    <property type="term" value="C:cytoplasm"/>
    <property type="evidence" value="ECO:0007669"/>
    <property type="project" value="UniProtKB-SubCell"/>
</dbReference>
<dbReference type="GO" id="GO:0008984">
    <property type="term" value="F:protein-glutamate methylesterase activity"/>
    <property type="evidence" value="ECO:0007669"/>
    <property type="project" value="UniProtKB-UniRule"/>
</dbReference>
<dbReference type="PROSITE" id="PS50110">
    <property type="entry name" value="RESPONSE_REGULATORY"/>
    <property type="match status" value="1"/>
</dbReference>
<evidence type="ECO:0000256" key="3">
    <source>
        <dbReference type="ARBA" id="ARBA00022801"/>
    </source>
</evidence>
<dbReference type="InterPro" id="IPR001789">
    <property type="entry name" value="Sig_transdc_resp-reg_receiver"/>
</dbReference>
<dbReference type="RefSeq" id="WP_190472630.1">
    <property type="nucleotide sequence ID" value="NZ_JACJPW010000104.1"/>
</dbReference>
<feature type="domain" description="Response regulatory" evidence="8">
    <location>
        <begin position="5"/>
        <end position="123"/>
    </location>
</feature>
<keyword evidence="3 5" id="KW-0378">Hydrolase</keyword>
<comment type="function">
    <text evidence="5">Involved in chemotaxis. Part of a chemotaxis signal transduction system that modulates chemotaxis in response to various stimuli. Catalyzes the demethylation of specific methylglutamate residues introduced into the chemoreceptors (methyl-accepting chemotaxis proteins or MCP) by CheR. Also mediates the irreversible deamidation of specific glutamine residues to glutamic acid.</text>
</comment>
<dbReference type="GO" id="GO:0050568">
    <property type="term" value="F:protein-glutamine glutaminase activity"/>
    <property type="evidence" value="ECO:0007669"/>
    <property type="project" value="UniProtKB-UniRule"/>
</dbReference>
<dbReference type="Pfam" id="PF01339">
    <property type="entry name" value="CheB_methylest"/>
    <property type="match status" value="1"/>
</dbReference>
<evidence type="ECO:0000256" key="7">
    <source>
        <dbReference type="PROSITE-ProRule" id="PRU00169"/>
    </source>
</evidence>
<evidence type="ECO:0000256" key="2">
    <source>
        <dbReference type="ARBA" id="ARBA00022500"/>
    </source>
</evidence>
<reference evidence="10" key="1">
    <citation type="journal article" date="2015" name="ISME J.">
        <title>Draft Genome Sequence of Streptomyces incarnatus NRRL8089, which Produces the Nucleoside Antibiotic Sinefungin.</title>
        <authorList>
            <person name="Oshima K."/>
            <person name="Hattori M."/>
            <person name="Shimizu H."/>
            <person name="Fukuda K."/>
            <person name="Nemoto M."/>
            <person name="Inagaki K."/>
            <person name="Tamura T."/>
        </authorList>
    </citation>
    <scope>NUCLEOTIDE SEQUENCE</scope>
    <source>
        <strain evidence="10">FACHB-1375</strain>
    </source>
</reference>
<dbReference type="EC" id="3.5.1.44" evidence="5"/>
<dbReference type="NCBIfam" id="NF001965">
    <property type="entry name" value="PRK00742.1"/>
    <property type="match status" value="1"/>
</dbReference>
<feature type="modified residue" description="4-aspartylphosphate" evidence="5 7">
    <location>
        <position position="56"/>
    </location>
</feature>
<comment type="catalytic activity">
    <reaction evidence="4 5">
        <text>[protein]-L-glutamate 5-O-methyl ester + H2O = L-glutamyl-[protein] + methanol + H(+)</text>
        <dbReference type="Rhea" id="RHEA:23236"/>
        <dbReference type="Rhea" id="RHEA-COMP:10208"/>
        <dbReference type="Rhea" id="RHEA-COMP:10311"/>
        <dbReference type="ChEBI" id="CHEBI:15377"/>
        <dbReference type="ChEBI" id="CHEBI:15378"/>
        <dbReference type="ChEBI" id="CHEBI:17790"/>
        <dbReference type="ChEBI" id="CHEBI:29973"/>
        <dbReference type="ChEBI" id="CHEBI:82795"/>
        <dbReference type="EC" id="3.1.1.61"/>
    </reaction>
</comment>
<keyword evidence="5 7" id="KW-0597">Phosphoprotein</keyword>
<protein>
    <recommendedName>
        <fullName evidence="5">Protein-glutamate methylesterase/protein-glutamine glutaminase</fullName>
        <ecNumber evidence="5">3.1.1.61</ecNumber>
        <ecNumber evidence="5">3.5.1.44</ecNumber>
    </recommendedName>
</protein>
<dbReference type="Gene3D" id="3.40.50.2300">
    <property type="match status" value="1"/>
</dbReference>
<evidence type="ECO:0000256" key="1">
    <source>
        <dbReference type="ARBA" id="ARBA00022490"/>
    </source>
</evidence>
<evidence type="ECO:0000313" key="10">
    <source>
        <dbReference type="EMBL" id="MBD2185045.1"/>
    </source>
</evidence>
<dbReference type="GO" id="GO:0000156">
    <property type="term" value="F:phosphorelay response regulator activity"/>
    <property type="evidence" value="ECO:0007669"/>
    <property type="project" value="InterPro"/>
</dbReference>
<dbReference type="GO" id="GO:0006935">
    <property type="term" value="P:chemotaxis"/>
    <property type="evidence" value="ECO:0007669"/>
    <property type="project" value="UniProtKB-UniRule"/>
</dbReference>
<proteinExistence type="inferred from homology"/>
<feature type="domain" description="CheB-type methylesterase" evidence="9">
    <location>
        <begin position="168"/>
        <end position="360"/>
    </location>
</feature>
<evidence type="ECO:0000259" key="9">
    <source>
        <dbReference type="PROSITE" id="PS50122"/>
    </source>
</evidence>
<dbReference type="Pfam" id="PF00072">
    <property type="entry name" value="Response_reg"/>
    <property type="match status" value="1"/>
</dbReference>